<dbReference type="Pfam" id="PF02137">
    <property type="entry name" value="A_deamin"/>
    <property type="match status" value="1"/>
</dbReference>
<evidence type="ECO:0000256" key="11">
    <source>
        <dbReference type="ARBA" id="ARBA00047635"/>
    </source>
</evidence>
<evidence type="ECO:0000256" key="2">
    <source>
        <dbReference type="ARBA" id="ARBA00022723"/>
    </source>
</evidence>
<comment type="cofactor">
    <cofactor evidence="5">
        <name>1D-myo-inositol hexakisphosphate</name>
        <dbReference type="ChEBI" id="CHEBI:58130"/>
    </cofactor>
</comment>
<comment type="similarity">
    <text evidence="7">Belongs to the ADAT1 family.</text>
</comment>
<keyword evidence="1" id="KW-0819">tRNA processing</keyword>
<dbReference type="GO" id="GO:0043829">
    <property type="term" value="F:tRNA-specific adenosine-37 deaminase activity"/>
    <property type="evidence" value="ECO:0007669"/>
    <property type="project" value="UniProtKB-EC"/>
</dbReference>
<dbReference type="PROSITE" id="PS50141">
    <property type="entry name" value="A_DEAMIN_EDITASE"/>
    <property type="match status" value="1"/>
</dbReference>
<dbReference type="PaxDb" id="121845-A0A3Q0J1B1"/>
<feature type="signal peptide" evidence="12">
    <location>
        <begin position="1"/>
        <end position="19"/>
    </location>
</feature>
<keyword evidence="12" id="KW-0732">Signal</keyword>
<dbReference type="AlphaFoldDB" id="A0A3Q0J1B1"/>
<dbReference type="InterPro" id="IPR002466">
    <property type="entry name" value="A_deamin"/>
</dbReference>
<feature type="domain" description="A to I editase" evidence="13">
    <location>
        <begin position="101"/>
        <end position="304"/>
    </location>
</feature>
<evidence type="ECO:0000256" key="7">
    <source>
        <dbReference type="ARBA" id="ARBA00038326"/>
    </source>
</evidence>
<keyword evidence="4" id="KW-0862">Zinc</keyword>
<comment type="function">
    <text evidence="6">Specifically deaminates adenosine-37 to inosine in tRNA-Ala.</text>
</comment>
<evidence type="ECO:0000256" key="3">
    <source>
        <dbReference type="ARBA" id="ARBA00022801"/>
    </source>
</evidence>
<dbReference type="RefSeq" id="XP_026680743.1">
    <property type="nucleotide sequence ID" value="XM_026824942.1"/>
</dbReference>
<dbReference type="STRING" id="121845.A0A3Q0J1B1"/>
<dbReference type="SMART" id="SM00552">
    <property type="entry name" value="ADEAMc"/>
    <property type="match status" value="1"/>
</dbReference>
<evidence type="ECO:0000256" key="1">
    <source>
        <dbReference type="ARBA" id="ARBA00022694"/>
    </source>
</evidence>
<dbReference type="PANTHER" id="PTHR46516:SF1">
    <property type="entry name" value="TRNA-SPECIFIC ADENOSINE DEAMINASE 1"/>
    <property type="match status" value="1"/>
</dbReference>
<accession>A0A3Q0J1B1</accession>
<dbReference type="KEGG" id="dci:103511082"/>
<organism evidence="14 15">
    <name type="scientific">Diaphorina citri</name>
    <name type="common">Asian citrus psyllid</name>
    <dbReference type="NCBI Taxonomy" id="121845"/>
    <lineage>
        <taxon>Eukaryota</taxon>
        <taxon>Metazoa</taxon>
        <taxon>Ecdysozoa</taxon>
        <taxon>Arthropoda</taxon>
        <taxon>Hexapoda</taxon>
        <taxon>Insecta</taxon>
        <taxon>Pterygota</taxon>
        <taxon>Neoptera</taxon>
        <taxon>Paraneoptera</taxon>
        <taxon>Hemiptera</taxon>
        <taxon>Sternorrhyncha</taxon>
        <taxon>Psylloidea</taxon>
        <taxon>Psyllidae</taxon>
        <taxon>Diaphorininae</taxon>
        <taxon>Diaphorina</taxon>
    </lineage>
</organism>
<evidence type="ECO:0000256" key="4">
    <source>
        <dbReference type="ARBA" id="ARBA00022833"/>
    </source>
</evidence>
<evidence type="ECO:0000256" key="9">
    <source>
        <dbReference type="ARBA" id="ARBA00040502"/>
    </source>
</evidence>
<comment type="catalytic activity">
    <reaction evidence="11">
        <text>adenosine(37) in tRNA(Ala) + H2O + H(+) = inosine(37) in tRNA(Ala) + NH4(+)</text>
        <dbReference type="Rhea" id="RHEA:50968"/>
        <dbReference type="Rhea" id="RHEA-COMP:12855"/>
        <dbReference type="Rhea" id="RHEA-COMP:12856"/>
        <dbReference type="ChEBI" id="CHEBI:15377"/>
        <dbReference type="ChEBI" id="CHEBI:15378"/>
        <dbReference type="ChEBI" id="CHEBI:28938"/>
        <dbReference type="ChEBI" id="CHEBI:74411"/>
        <dbReference type="ChEBI" id="CHEBI:82852"/>
        <dbReference type="EC" id="3.5.4.34"/>
    </reaction>
</comment>
<dbReference type="EC" id="3.5.4.34" evidence="8"/>
<evidence type="ECO:0000256" key="8">
    <source>
        <dbReference type="ARBA" id="ARBA00038940"/>
    </source>
</evidence>
<reference evidence="15" key="1">
    <citation type="submission" date="2025-08" db="UniProtKB">
        <authorList>
            <consortium name="RefSeq"/>
        </authorList>
    </citation>
    <scope>IDENTIFICATION</scope>
</reference>
<proteinExistence type="inferred from homology"/>
<name>A0A3Q0J1B1_DIACI</name>
<evidence type="ECO:0000259" key="13">
    <source>
        <dbReference type="PROSITE" id="PS50141"/>
    </source>
</evidence>
<feature type="chain" id="PRO_5018117998" description="tRNA-specific adenosine deaminase 1" evidence="12">
    <location>
        <begin position="20"/>
        <end position="313"/>
    </location>
</feature>
<dbReference type="PANTHER" id="PTHR46516">
    <property type="entry name" value="TRNA-SPECIFIC ADENOSINE DEAMINASE 1"/>
    <property type="match status" value="1"/>
</dbReference>
<keyword evidence="3" id="KW-0378">Hydrolase</keyword>
<gene>
    <name evidence="15" type="primary">LOC103511082</name>
</gene>
<dbReference type="Proteomes" id="UP000079169">
    <property type="component" value="Unplaced"/>
</dbReference>
<evidence type="ECO:0000313" key="14">
    <source>
        <dbReference type="Proteomes" id="UP000079169"/>
    </source>
</evidence>
<evidence type="ECO:0000256" key="6">
    <source>
        <dbReference type="ARBA" id="ARBA00037784"/>
    </source>
</evidence>
<keyword evidence="14" id="KW-1185">Reference proteome</keyword>
<dbReference type="GeneID" id="103511082"/>
<evidence type="ECO:0000256" key="5">
    <source>
        <dbReference type="ARBA" id="ARBA00037026"/>
    </source>
</evidence>
<dbReference type="GO" id="GO:0046872">
    <property type="term" value="F:metal ion binding"/>
    <property type="evidence" value="ECO:0007669"/>
    <property type="project" value="UniProtKB-KW"/>
</dbReference>
<keyword evidence="2" id="KW-0479">Metal-binding</keyword>
<protein>
    <recommendedName>
        <fullName evidence="9">tRNA-specific adenosine deaminase 1</fullName>
        <ecNumber evidence="8">3.5.4.34</ecNumber>
    </recommendedName>
    <alternativeName>
        <fullName evidence="10">tRNA-specific adenosine-37 deaminase</fullName>
    </alternativeName>
</protein>
<sequence>MTRTLVLISILSFPDLMTSTSSYNEAFANQVSRLVIEKYNKLPKTGKPNVNESQWTLLSGICLEENGQLSVVALATGTKCLGVTSYSRHGDVLHDSHAEGGKGRGDPTYSMSCSDKIAKWNAVGWEGTLLSMLVTAPIFMSSISVGGGIAFSQDALQRALLTRVSHLIVPPPPALLKADVVFPAGKRSVKREMKRLGRPICSAHPVGASIIWCNATYRPLEISIEGIKQGVSRKRHNMNNATSTLLVSSYKLLLQFIQLSRREECVNLPYTKVKLLASEYQERMNHCKEALGKWLEVPEEFRQFAVKDMNEKL</sequence>
<dbReference type="GO" id="GO:0008033">
    <property type="term" value="P:tRNA processing"/>
    <property type="evidence" value="ECO:0007669"/>
    <property type="project" value="UniProtKB-KW"/>
</dbReference>
<evidence type="ECO:0000256" key="10">
    <source>
        <dbReference type="ARBA" id="ARBA00041760"/>
    </source>
</evidence>
<dbReference type="GO" id="GO:0003723">
    <property type="term" value="F:RNA binding"/>
    <property type="evidence" value="ECO:0007669"/>
    <property type="project" value="InterPro"/>
</dbReference>
<evidence type="ECO:0000313" key="15">
    <source>
        <dbReference type="RefSeq" id="XP_026680743.1"/>
    </source>
</evidence>
<evidence type="ECO:0000256" key="12">
    <source>
        <dbReference type="SAM" id="SignalP"/>
    </source>
</evidence>